<proteinExistence type="predicted"/>
<keyword evidence="3" id="KW-0804">Transcription</keyword>
<gene>
    <name evidence="4" type="ORF">KH315_12290</name>
</gene>
<dbReference type="InterPro" id="IPR008920">
    <property type="entry name" value="TF_FadR/GntR_C"/>
</dbReference>
<dbReference type="GO" id="GO:0003700">
    <property type="term" value="F:DNA-binding transcription factor activity"/>
    <property type="evidence" value="ECO:0007669"/>
    <property type="project" value="InterPro"/>
</dbReference>
<dbReference type="InterPro" id="IPR011711">
    <property type="entry name" value="GntR_C"/>
</dbReference>
<dbReference type="PANTHER" id="PTHR43537">
    <property type="entry name" value="TRANSCRIPTIONAL REGULATOR, GNTR FAMILY"/>
    <property type="match status" value="1"/>
</dbReference>
<dbReference type="AlphaFoldDB" id="A0A3E2X566"/>
<dbReference type="Pfam" id="PF00392">
    <property type="entry name" value="GntR"/>
    <property type="match status" value="1"/>
</dbReference>
<dbReference type="InterPro" id="IPR000524">
    <property type="entry name" value="Tscrpt_reg_HTH_GntR"/>
</dbReference>
<dbReference type="Gene3D" id="1.20.120.530">
    <property type="entry name" value="GntR ligand-binding domain-like"/>
    <property type="match status" value="1"/>
</dbReference>
<dbReference type="PROSITE" id="PS50949">
    <property type="entry name" value="HTH_GNTR"/>
    <property type="match status" value="1"/>
</dbReference>
<dbReference type="SUPFAM" id="SSF48008">
    <property type="entry name" value="GntR ligand-binding domain-like"/>
    <property type="match status" value="1"/>
</dbReference>
<dbReference type="SMART" id="SM00345">
    <property type="entry name" value="HTH_GNTR"/>
    <property type="match status" value="1"/>
</dbReference>
<dbReference type="SMART" id="SM00895">
    <property type="entry name" value="FCD"/>
    <property type="match status" value="1"/>
</dbReference>
<dbReference type="Gene3D" id="1.10.10.10">
    <property type="entry name" value="Winged helix-like DNA-binding domain superfamily/Winged helix DNA-binding domain"/>
    <property type="match status" value="1"/>
</dbReference>
<organism evidence="4 5">
    <name type="scientific">Faecalibacterium prausnitzii</name>
    <dbReference type="NCBI Taxonomy" id="853"/>
    <lineage>
        <taxon>Bacteria</taxon>
        <taxon>Bacillati</taxon>
        <taxon>Bacillota</taxon>
        <taxon>Clostridia</taxon>
        <taxon>Eubacteriales</taxon>
        <taxon>Oscillospiraceae</taxon>
        <taxon>Faecalibacterium</taxon>
    </lineage>
</organism>
<evidence type="ECO:0000256" key="3">
    <source>
        <dbReference type="ARBA" id="ARBA00023163"/>
    </source>
</evidence>
<accession>A0A3E2X566</accession>
<evidence type="ECO:0000256" key="1">
    <source>
        <dbReference type="ARBA" id="ARBA00023015"/>
    </source>
</evidence>
<dbReference type="InterPro" id="IPR036388">
    <property type="entry name" value="WH-like_DNA-bd_sf"/>
</dbReference>
<dbReference type="Proteomes" id="UP000811365">
    <property type="component" value="Unassembled WGS sequence"/>
</dbReference>
<comment type="caution">
    <text evidence="4">The sequence shown here is derived from an EMBL/GenBank/DDBJ whole genome shotgun (WGS) entry which is preliminary data.</text>
</comment>
<reference evidence="4" key="1">
    <citation type="submission" date="2021-02" db="EMBL/GenBank/DDBJ databases">
        <title>Infant gut strain persistence is associated with maternal origin, phylogeny, and functional potential including surface adhesion and iron acquisition.</title>
        <authorList>
            <person name="Lou Y.C."/>
        </authorList>
    </citation>
    <scope>NUCLEOTIDE SEQUENCE</scope>
    <source>
        <strain evidence="4">L2_039_000G1_dasL2_039_000G1_maxbin2.maxbin.077</strain>
    </source>
</reference>
<name>A0A3E2X566_9FIRM</name>
<dbReference type="SUPFAM" id="SSF46785">
    <property type="entry name" value="Winged helix' DNA-binding domain"/>
    <property type="match status" value="1"/>
</dbReference>
<dbReference type="RefSeq" id="WP_117534644.1">
    <property type="nucleotide sequence ID" value="NZ_JAQDHG010000028.1"/>
</dbReference>
<dbReference type="Pfam" id="PF07729">
    <property type="entry name" value="FCD"/>
    <property type="match status" value="1"/>
</dbReference>
<evidence type="ECO:0000313" key="4">
    <source>
        <dbReference type="EMBL" id="MBS6622921.1"/>
    </source>
</evidence>
<evidence type="ECO:0000256" key="2">
    <source>
        <dbReference type="ARBA" id="ARBA00023125"/>
    </source>
</evidence>
<keyword evidence="2" id="KW-0238">DNA-binding</keyword>
<protein>
    <submittedName>
        <fullName evidence="4">GntR family transcriptional regulator</fullName>
    </submittedName>
</protein>
<dbReference type="InterPro" id="IPR036390">
    <property type="entry name" value="WH_DNA-bd_sf"/>
</dbReference>
<keyword evidence="1" id="KW-0805">Transcription regulation</keyword>
<dbReference type="EMBL" id="JAGZYH010000057">
    <property type="protein sequence ID" value="MBS6622921.1"/>
    <property type="molecule type" value="Genomic_DNA"/>
</dbReference>
<evidence type="ECO:0000313" key="5">
    <source>
        <dbReference type="Proteomes" id="UP000811365"/>
    </source>
</evidence>
<dbReference type="PANTHER" id="PTHR43537:SF5">
    <property type="entry name" value="UXU OPERON TRANSCRIPTIONAL REGULATOR"/>
    <property type="match status" value="1"/>
</dbReference>
<sequence>MNILDRIPGENARSYAVRVLRSNIISLQLPPGSIVSENEISTALNLSRTPIREALIELSRSKLVEILPQKGSYVTRIDLDLAEESRFLRCVVETAVFRQAAELELPERFFLEMKDNIAQLKLAYEIGDGDRAINLDNEFHKMVYAAAGKLWTFGVVREQMVHFDRLRSLNIRVDEPEHTIKDHEELQYALEKHDPDLCDFLLNRHLTRHQLVKAALLERYPDYFVE</sequence>
<dbReference type="GO" id="GO:0003677">
    <property type="term" value="F:DNA binding"/>
    <property type="evidence" value="ECO:0007669"/>
    <property type="project" value="UniProtKB-KW"/>
</dbReference>